<accession>A0ABD2XIH9</accession>
<keyword evidence="2" id="KW-1185">Reference proteome</keyword>
<dbReference type="Proteomes" id="UP001627154">
    <property type="component" value="Unassembled WGS sequence"/>
</dbReference>
<name>A0ABD2XIH9_9HYME</name>
<evidence type="ECO:0000313" key="2">
    <source>
        <dbReference type="Proteomes" id="UP001627154"/>
    </source>
</evidence>
<dbReference type="EMBL" id="JBJJXI010000023">
    <property type="protein sequence ID" value="KAL3404652.1"/>
    <property type="molecule type" value="Genomic_DNA"/>
</dbReference>
<evidence type="ECO:0000313" key="1">
    <source>
        <dbReference type="EMBL" id="KAL3404652.1"/>
    </source>
</evidence>
<reference evidence="1 2" key="1">
    <citation type="journal article" date="2024" name="bioRxiv">
        <title>A reference genome for Trichogramma kaykai: A tiny desert-dwelling parasitoid wasp with competing sex-ratio distorters.</title>
        <authorList>
            <person name="Culotta J."/>
            <person name="Lindsey A.R."/>
        </authorList>
    </citation>
    <scope>NUCLEOTIDE SEQUENCE [LARGE SCALE GENOMIC DNA]</scope>
    <source>
        <strain evidence="1 2">KSX58</strain>
    </source>
</reference>
<organism evidence="1 2">
    <name type="scientific">Trichogramma kaykai</name>
    <dbReference type="NCBI Taxonomy" id="54128"/>
    <lineage>
        <taxon>Eukaryota</taxon>
        <taxon>Metazoa</taxon>
        <taxon>Ecdysozoa</taxon>
        <taxon>Arthropoda</taxon>
        <taxon>Hexapoda</taxon>
        <taxon>Insecta</taxon>
        <taxon>Pterygota</taxon>
        <taxon>Neoptera</taxon>
        <taxon>Endopterygota</taxon>
        <taxon>Hymenoptera</taxon>
        <taxon>Apocrita</taxon>
        <taxon>Proctotrupomorpha</taxon>
        <taxon>Chalcidoidea</taxon>
        <taxon>Trichogrammatidae</taxon>
        <taxon>Trichogramma</taxon>
    </lineage>
</organism>
<protein>
    <submittedName>
        <fullName evidence="1">Uncharacterized protein</fullName>
    </submittedName>
</protein>
<dbReference type="AlphaFoldDB" id="A0ABD2XIH9"/>
<gene>
    <name evidence="1" type="ORF">TKK_002705</name>
</gene>
<proteinExistence type="predicted"/>
<sequence length="609" mass="71813">MNDLYLLSMNAFKNYLKDEKIDRNIKPLAVEHTLFKNCMKLENDLDEDEYYTVDGMFESILHKFHQTSRAQSWLKEQEMLAAFGFEYTFFNINIGINPKNPKQSLIVLEPPLVEDWKAKKLINSMKQLFINLQFKSRNYCKKVLHFSFKENQNSGSGSITDDFEFFGFDDETDVDNNTLEFSWSSNKNENKNAIDLLCQPFVGVSKSTMTKMIMVKKDRDAIDLLEEIVEAVHNTKNVYPEKSTYKLLTIKSWNEMYYEVAQQSTAQINWLKVIKDKLKFLGINYVMRSKIVAENLRYLNWNLAQRIDPIEKSEFCFQETKLYGLSYIVFKLFKEELMLKSRIPLAQKVLSNIYAELRDEMYASTQLTKVKKEFLAYELKAIIRDIFSNESNYDLILFYYDKFHVSGNYFVDIINYRRIMGEMKFRKLKENISSAKRFTPFSVAELENPRNRFVLHNILSLFLVPSETDEETYYATYGIKLTGLLIAFLHENPFERNMPDFHDFNVLLPNTTHRVDDMQCLMGLENVKDLDHNSRSFINKMITEALSINIAKEAIKRNWSQEVSIQNLYESYFLTQCDSTMYFERDILVKFICDGEFLERNCTLSLFGN</sequence>
<comment type="caution">
    <text evidence="1">The sequence shown here is derived from an EMBL/GenBank/DDBJ whole genome shotgun (WGS) entry which is preliminary data.</text>
</comment>